<protein>
    <recommendedName>
        <fullName evidence="6">STAS domain-containing protein</fullName>
    </recommendedName>
</protein>
<dbReference type="InterPro" id="IPR001902">
    <property type="entry name" value="SLC26A/SulP_fam"/>
</dbReference>
<dbReference type="GO" id="GO:0016020">
    <property type="term" value="C:membrane"/>
    <property type="evidence" value="ECO:0007669"/>
    <property type="project" value="UniProtKB-SubCell"/>
</dbReference>
<evidence type="ECO:0000256" key="3">
    <source>
        <dbReference type="ARBA" id="ARBA00022989"/>
    </source>
</evidence>
<dbReference type="PANTHER" id="PTHR11814">
    <property type="entry name" value="SULFATE TRANSPORTER"/>
    <property type="match status" value="1"/>
</dbReference>
<comment type="caution">
    <text evidence="7">The sequence shown here is derived from an EMBL/GenBank/DDBJ whole genome shotgun (WGS) entry which is preliminary data.</text>
</comment>
<keyword evidence="4 5" id="KW-0472">Membrane</keyword>
<feature type="transmembrane region" description="Helical" evidence="5">
    <location>
        <begin position="133"/>
        <end position="151"/>
    </location>
</feature>
<feature type="domain" description="STAS" evidence="6">
    <location>
        <begin position="507"/>
        <end position="603"/>
    </location>
</feature>
<accession>A0A8S1KU88</accession>
<dbReference type="OMA" id="WRSGMAT"/>
<evidence type="ECO:0000256" key="5">
    <source>
        <dbReference type="SAM" id="Phobius"/>
    </source>
</evidence>
<evidence type="ECO:0000256" key="4">
    <source>
        <dbReference type="ARBA" id="ARBA00023136"/>
    </source>
</evidence>
<feature type="transmembrane region" description="Helical" evidence="5">
    <location>
        <begin position="163"/>
        <end position="181"/>
    </location>
</feature>
<dbReference type="InterPro" id="IPR002645">
    <property type="entry name" value="STAS_dom"/>
</dbReference>
<proteinExistence type="predicted"/>
<sequence length="603" mass="69270">MQQPQIELINLDKPKMSIASALLSKKSEKKNQRKSRFSRFSRISKLSVHDLKTGLFYIRESWRSGMATTFLIMPFALNAGNNSGLNASIGLTSAFIGSFVNGLFSGSNHSIYVPNQMAALFNYNIIEQYGVEAVPWVTLMIGIIIYICGLFKWHHLIEFMPSYVIEGYFWGLGFLIINNYIDYGFGLSDLQSNRGVQVYEDRFEMYKSYFQRGNLQHLCATIGVFLFLYIGNKVHKPFPWVIVSTFIGIFIGQFYPNEKCLRSVYGDVSLTFNWIETYGEIFQIDFKILYKLFQEAIPMALYIMTQNLICAKGAEILINVKCDYDQEIECVSVCNILSGLLGGIPCNAQQRLYVLNIKVKEVNRWSSILNSFSILIFYGLFGKYFMEIPLFIIGGQVLYSGYQCPTWSFYDRVLATRRYRTILKVVALATLSVYYGPIPASLIGSLYALLKFAETMSAAASEIVLKQGVQSVKLRHSMTRQQDGEDEQRVQVDVENDLLDDINTEYIIYRFNGSLNYINAKNHVEQIKRLPEIDTIVFSFRYVSVLDEQALDRLGVIMDNLLKSGRELYFTGLHEQMIEQMKFNQFFKDFIEIKSQNLKFLGK</sequence>
<organism evidence="7 8">
    <name type="scientific">Paramecium primaurelia</name>
    <dbReference type="NCBI Taxonomy" id="5886"/>
    <lineage>
        <taxon>Eukaryota</taxon>
        <taxon>Sar</taxon>
        <taxon>Alveolata</taxon>
        <taxon>Ciliophora</taxon>
        <taxon>Intramacronucleata</taxon>
        <taxon>Oligohymenophorea</taxon>
        <taxon>Peniculida</taxon>
        <taxon>Parameciidae</taxon>
        <taxon>Paramecium</taxon>
    </lineage>
</organism>
<comment type="subcellular location">
    <subcellularLocation>
        <location evidence="1">Membrane</location>
        <topology evidence="1">Multi-pass membrane protein</topology>
    </subcellularLocation>
</comment>
<dbReference type="CDD" id="cd07042">
    <property type="entry name" value="STAS_SulP_like_sulfate_transporter"/>
    <property type="match status" value="1"/>
</dbReference>
<evidence type="ECO:0000256" key="1">
    <source>
        <dbReference type="ARBA" id="ARBA00004141"/>
    </source>
</evidence>
<feature type="transmembrane region" description="Helical" evidence="5">
    <location>
        <begin position="422"/>
        <end position="450"/>
    </location>
</feature>
<dbReference type="Pfam" id="PF00916">
    <property type="entry name" value="Sulfate_transp"/>
    <property type="match status" value="1"/>
</dbReference>
<dbReference type="InterPro" id="IPR011547">
    <property type="entry name" value="SLC26A/SulP_dom"/>
</dbReference>
<gene>
    <name evidence="7" type="ORF">PPRIM_AZ9-3.1.T0280149</name>
</gene>
<dbReference type="AlphaFoldDB" id="A0A8S1KU88"/>
<dbReference type="Pfam" id="PF01740">
    <property type="entry name" value="STAS"/>
    <property type="match status" value="1"/>
</dbReference>
<dbReference type="EMBL" id="CAJJDM010000027">
    <property type="protein sequence ID" value="CAD8058969.1"/>
    <property type="molecule type" value="Genomic_DNA"/>
</dbReference>
<name>A0A8S1KU88_PARPR</name>
<reference evidence="7" key="1">
    <citation type="submission" date="2021-01" db="EMBL/GenBank/DDBJ databases">
        <authorList>
            <consortium name="Genoscope - CEA"/>
            <person name="William W."/>
        </authorList>
    </citation>
    <scope>NUCLEOTIDE SEQUENCE</scope>
</reference>
<keyword evidence="8" id="KW-1185">Reference proteome</keyword>
<feature type="transmembrane region" description="Helical" evidence="5">
    <location>
        <begin position="215"/>
        <end position="231"/>
    </location>
</feature>
<dbReference type="GO" id="GO:0055085">
    <property type="term" value="P:transmembrane transport"/>
    <property type="evidence" value="ECO:0007669"/>
    <property type="project" value="InterPro"/>
</dbReference>
<keyword evidence="3 5" id="KW-1133">Transmembrane helix</keyword>
<dbReference type="Proteomes" id="UP000688137">
    <property type="component" value="Unassembled WGS sequence"/>
</dbReference>
<keyword evidence="2 5" id="KW-0812">Transmembrane</keyword>
<dbReference type="PROSITE" id="PS50801">
    <property type="entry name" value="STAS"/>
    <property type="match status" value="1"/>
</dbReference>
<evidence type="ECO:0000256" key="2">
    <source>
        <dbReference type="ARBA" id="ARBA00022692"/>
    </source>
</evidence>
<feature type="transmembrane region" description="Helical" evidence="5">
    <location>
        <begin position="238"/>
        <end position="255"/>
    </location>
</feature>
<evidence type="ECO:0000259" key="6">
    <source>
        <dbReference type="PROSITE" id="PS50801"/>
    </source>
</evidence>
<evidence type="ECO:0000313" key="8">
    <source>
        <dbReference type="Proteomes" id="UP000688137"/>
    </source>
</evidence>
<evidence type="ECO:0000313" key="7">
    <source>
        <dbReference type="EMBL" id="CAD8058969.1"/>
    </source>
</evidence>